<feature type="compositionally biased region" description="Basic and acidic residues" evidence="2">
    <location>
        <begin position="277"/>
        <end position="286"/>
    </location>
</feature>
<sequence length="699" mass="77044">MAPVDRREHRQQRMRGTGSAAVETAFAFNLGALVRSAKQESLPPRPSPRKTPVQNTPKASNGSAQRHRSASFHRSSVARKLPTPPPKTVTPQLGKRKRGTKIATPLGEDDGQPDPLSPEIDGNVRSIEQSRRTAGPISPIPEGLDPMADELSLIGDMEDNMAKASGSTLLVEQAPMSVVSRNLMSRSVGSVPDLSPIGNRSERTPALIQQEHVFSVPRSSRHAVSAEPGPSTPADSLAPWKRHSSAVDAPHSRLTPAMNNVSDVDDGSEDELSPLQDKAHSDRQLRETVGPESHSGTQRSARKKTTSPKPSNDDDDGLDPLSPLADPPTNKSTLNTLQLNPTSATIKGPVPRKVGRPRKQNKISEAEEDIIQSSPPSSRPHPVSQKKPMVTREIEARDIDESSPDHERSKRGRKSKVNRNTQAVSKSISEHTYPKHPELRGEEEDSVQQSDEEGEMQPRLPKSRSQPKPKKNPRVEVSSDGPPKKRLKHGATQKITVMRLKGYGLSGITVVDTTRSAIETLLNNQMIKLTTKIESTVDSQQQRELRGQRNIILAYRDKLDDSLLELQDANNSAVDNVNKLRQYKKDKKRLQKEFLILQNEKDQLELQSDELAADFQKEKKETEDRHRLSSWMYDIQAAIKRGKDQAKKEGRENEGPDIPIKMLLDGVARDVGGPGGLLGVVKKFNTVLERSAGLLEGRA</sequence>
<name>A0A9P9DJA7_9PLEO</name>
<dbReference type="InterPro" id="IPR048743">
    <property type="entry name" value="AME1"/>
</dbReference>
<feature type="compositionally biased region" description="Polar residues" evidence="2">
    <location>
        <begin position="52"/>
        <end position="64"/>
    </location>
</feature>
<dbReference type="AlphaFoldDB" id="A0A9P9DJA7"/>
<evidence type="ECO:0000313" key="5">
    <source>
        <dbReference type="Proteomes" id="UP000700596"/>
    </source>
</evidence>
<protein>
    <recommendedName>
        <fullName evidence="3">Inner kinetochore subunit AME1 domain-containing protein</fullName>
    </recommendedName>
</protein>
<accession>A0A9P9DJA7</accession>
<dbReference type="EMBL" id="JAGMWT010000011">
    <property type="protein sequence ID" value="KAH7119939.1"/>
    <property type="molecule type" value="Genomic_DNA"/>
</dbReference>
<comment type="caution">
    <text evidence="4">The sequence shown here is derived from an EMBL/GenBank/DDBJ whole genome shotgun (WGS) entry which is preliminary data.</text>
</comment>
<feature type="compositionally biased region" description="Basic residues" evidence="2">
    <location>
        <begin position="461"/>
        <end position="472"/>
    </location>
</feature>
<feature type="compositionally biased region" description="Acidic residues" evidence="2">
    <location>
        <begin position="441"/>
        <end position="455"/>
    </location>
</feature>
<feature type="compositionally biased region" description="Low complexity" evidence="2">
    <location>
        <begin position="373"/>
        <end position="383"/>
    </location>
</feature>
<feature type="compositionally biased region" description="Polar residues" evidence="2">
    <location>
        <begin position="418"/>
        <end position="427"/>
    </location>
</feature>
<feature type="region of interest" description="Disordered" evidence="2">
    <location>
        <begin position="37"/>
        <end position="122"/>
    </location>
</feature>
<feature type="coiled-coil region" evidence="1">
    <location>
        <begin position="573"/>
        <end position="621"/>
    </location>
</feature>
<keyword evidence="5" id="KW-1185">Reference proteome</keyword>
<dbReference type="Proteomes" id="UP000700596">
    <property type="component" value="Unassembled WGS sequence"/>
</dbReference>
<organism evidence="4 5">
    <name type="scientific">Dendryphion nanum</name>
    <dbReference type="NCBI Taxonomy" id="256645"/>
    <lineage>
        <taxon>Eukaryota</taxon>
        <taxon>Fungi</taxon>
        <taxon>Dikarya</taxon>
        <taxon>Ascomycota</taxon>
        <taxon>Pezizomycotina</taxon>
        <taxon>Dothideomycetes</taxon>
        <taxon>Pleosporomycetidae</taxon>
        <taxon>Pleosporales</taxon>
        <taxon>Torulaceae</taxon>
        <taxon>Dendryphion</taxon>
    </lineage>
</organism>
<gene>
    <name evidence="4" type="ORF">B0J11DRAFT_534912</name>
</gene>
<feature type="region of interest" description="Disordered" evidence="2">
    <location>
        <begin position="214"/>
        <end position="491"/>
    </location>
</feature>
<evidence type="ECO:0000313" key="4">
    <source>
        <dbReference type="EMBL" id="KAH7119939.1"/>
    </source>
</evidence>
<evidence type="ECO:0000256" key="1">
    <source>
        <dbReference type="SAM" id="Coils"/>
    </source>
</evidence>
<evidence type="ECO:0000256" key="2">
    <source>
        <dbReference type="SAM" id="MobiDB-lite"/>
    </source>
</evidence>
<feature type="domain" description="Inner kinetochore subunit AME1" evidence="3">
    <location>
        <begin position="504"/>
        <end position="690"/>
    </location>
</feature>
<keyword evidence="1" id="KW-0175">Coiled coil</keyword>
<proteinExistence type="predicted"/>
<feature type="compositionally biased region" description="Low complexity" evidence="2">
    <location>
        <begin position="319"/>
        <end position="328"/>
    </location>
</feature>
<feature type="compositionally biased region" description="Basic and acidic residues" evidence="2">
    <location>
        <begin position="428"/>
        <end position="440"/>
    </location>
</feature>
<reference evidence="4" key="1">
    <citation type="journal article" date="2021" name="Nat. Commun.">
        <title>Genetic determinants of endophytism in the Arabidopsis root mycobiome.</title>
        <authorList>
            <person name="Mesny F."/>
            <person name="Miyauchi S."/>
            <person name="Thiergart T."/>
            <person name="Pickel B."/>
            <person name="Atanasova L."/>
            <person name="Karlsson M."/>
            <person name="Huettel B."/>
            <person name="Barry K.W."/>
            <person name="Haridas S."/>
            <person name="Chen C."/>
            <person name="Bauer D."/>
            <person name="Andreopoulos W."/>
            <person name="Pangilinan J."/>
            <person name="LaButti K."/>
            <person name="Riley R."/>
            <person name="Lipzen A."/>
            <person name="Clum A."/>
            <person name="Drula E."/>
            <person name="Henrissat B."/>
            <person name="Kohler A."/>
            <person name="Grigoriev I.V."/>
            <person name="Martin F.M."/>
            <person name="Hacquard S."/>
        </authorList>
    </citation>
    <scope>NUCLEOTIDE SEQUENCE</scope>
    <source>
        <strain evidence="4">MPI-CAGE-CH-0243</strain>
    </source>
</reference>
<feature type="compositionally biased region" description="Polar residues" evidence="2">
    <location>
        <begin position="329"/>
        <end position="345"/>
    </location>
</feature>
<feature type="compositionally biased region" description="Basic and acidic residues" evidence="2">
    <location>
        <begin position="390"/>
        <end position="408"/>
    </location>
</feature>
<feature type="compositionally biased region" description="Acidic residues" evidence="2">
    <location>
        <begin position="263"/>
        <end position="272"/>
    </location>
</feature>
<dbReference type="OrthoDB" id="5377952at2759"/>
<evidence type="ECO:0000259" key="3">
    <source>
        <dbReference type="Pfam" id="PF20994"/>
    </source>
</evidence>
<dbReference type="Pfam" id="PF20994">
    <property type="entry name" value="CENPU"/>
    <property type="match status" value="1"/>
</dbReference>
<feature type="region of interest" description="Disordered" evidence="2">
    <location>
        <begin position="1"/>
        <end position="20"/>
    </location>
</feature>
<feature type="region of interest" description="Disordered" evidence="2">
    <location>
        <begin position="128"/>
        <end position="147"/>
    </location>
</feature>